<proteinExistence type="predicted"/>
<name>A0A1J5QK73_9ZZZZ</name>
<reference evidence="1" key="1">
    <citation type="submission" date="2016-10" db="EMBL/GenBank/DDBJ databases">
        <title>Sequence of Gallionella enrichment culture.</title>
        <authorList>
            <person name="Poehlein A."/>
            <person name="Muehling M."/>
            <person name="Daniel R."/>
        </authorList>
    </citation>
    <scope>NUCLEOTIDE SEQUENCE</scope>
</reference>
<dbReference type="AlphaFoldDB" id="A0A1J5QK73"/>
<gene>
    <name evidence="1" type="ORF">GALL_419230</name>
</gene>
<protein>
    <submittedName>
        <fullName evidence="1">Uncharacterized protein</fullName>
    </submittedName>
</protein>
<sequence>MLEHVGWRQGAQHQCPQIGGLDGRFALIPIPAQGQRSATLFLGQAVQLVQPEPLAILHGLIAEIAPLEQVAAAIHDVQQQLWQHVRQLGGSLQATMQEALVSLSQQRMVLKNRVPEPVIDARGHRFRLDVLLCQRRDSGPTAFLDVHQGAERGPVERMVFRKKFLQMQQHDVLRGQIIAPGNGFQPLGVARFHLWRRNDGPERSEIIHDEFLWLRRMNANYARFHAQTQQPLIRKLSRFVGFVRLPLLV</sequence>
<comment type="caution">
    <text evidence="1">The sequence shown here is derived from an EMBL/GenBank/DDBJ whole genome shotgun (WGS) entry which is preliminary data.</text>
</comment>
<evidence type="ECO:0000313" key="1">
    <source>
        <dbReference type="EMBL" id="OIQ76397.1"/>
    </source>
</evidence>
<organism evidence="1">
    <name type="scientific">mine drainage metagenome</name>
    <dbReference type="NCBI Taxonomy" id="410659"/>
    <lineage>
        <taxon>unclassified sequences</taxon>
        <taxon>metagenomes</taxon>
        <taxon>ecological metagenomes</taxon>
    </lineage>
</organism>
<dbReference type="EMBL" id="MLJW01001880">
    <property type="protein sequence ID" value="OIQ76397.1"/>
    <property type="molecule type" value="Genomic_DNA"/>
</dbReference>
<accession>A0A1J5QK73</accession>